<dbReference type="Proteomes" id="UP001175211">
    <property type="component" value="Unassembled WGS sequence"/>
</dbReference>
<sequence>MTRLACLKVDSLSSHLGISSPLSPGLNHTITFAQSLDDRLSTLALLILIHHPVKGGMHACCTPSALSPSRVHLPCLRRGKWFLTRRRPAVVIYRRLLEEQGVLSGSCQINDTRNLALNLHAKCFRDHRWVDPLRIFPNAGYYINLLGVSRHLERDRSYACERSRTIVWITSRWTISLHPSKYGKMIPDDRLHKAGLVNLYCACWHIYQQEGIVHPDRVIHEISAVSNPSQIKKDGEGACVSAHDEADIRSIA</sequence>
<evidence type="ECO:0000313" key="1">
    <source>
        <dbReference type="EMBL" id="KAK0470456.1"/>
    </source>
</evidence>
<organism evidence="1 2">
    <name type="scientific">Armillaria tabescens</name>
    <name type="common">Ringless honey mushroom</name>
    <name type="synonym">Agaricus tabescens</name>
    <dbReference type="NCBI Taxonomy" id="1929756"/>
    <lineage>
        <taxon>Eukaryota</taxon>
        <taxon>Fungi</taxon>
        <taxon>Dikarya</taxon>
        <taxon>Basidiomycota</taxon>
        <taxon>Agaricomycotina</taxon>
        <taxon>Agaricomycetes</taxon>
        <taxon>Agaricomycetidae</taxon>
        <taxon>Agaricales</taxon>
        <taxon>Marasmiineae</taxon>
        <taxon>Physalacriaceae</taxon>
        <taxon>Desarmillaria</taxon>
    </lineage>
</organism>
<gene>
    <name evidence="1" type="ORF">EV420DRAFT_1473515</name>
</gene>
<accession>A0AA39T7U2</accession>
<proteinExistence type="predicted"/>
<dbReference type="AlphaFoldDB" id="A0AA39T7U2"/>
<dbReference type="GeneID" id="85352691"/>
<dbReference type="RefSeq" id="XP_060340249.1">
    <property type="nucleotide sequence ID" value="XM_060469143.1"/>
</dbReference>
<reference evidence="1" key="1">
    <citation type="submission" date="2023-06" db="EMBL/GenBank/DDBJ databases">
        <authorList>
            <consortium name="Lawrence Berkeley National Laboratory"/>
            <person name="Ahrendt S."/>
            <person name="Sahu N."/>
            <person name="Indic B."/>
            <person name="Wong-Bajracharya J."/>
            <person name="Merenyi Z."/>
            <person name="Ke H.-M."/>
            <person name="Monk M."/>
            <person name="Kocsube S."/>
            <person name="Drula E."/>
            <person name="Lipzen A."/>
            <person name="Balint B."/>
            <person name="Henrissat B."/>
            <person name="Andreopoulos B."/>
            <person name="Martin F.M."/>
            <person name="Harder C.B."/>
            <person name="Rigling D."/>
            <person name="Ford K.L."/>
            <person name="Foster G.D."/>
            <person name="Pangilinan J."/>
            <person name="Papanicolaou A."/>
            <person name="Barry K."/>
            <person name="LaButti K."/>
            <person name="Viragh M."/>
            <person name="Koriabine M."/>
            <person name="Yan M."/>
            <person name="Riley R."/>
            <person name="Champramary S."/>
            <person name="Plett K.L."/>
            <person name="Tsai I.J."/>
            <person name="Slot J."/>
            <person name="Sipos G."/>
            <person name="Plett J."/>
            <person name="Nagy L.G."/>
            <person name="Grigoriev I.V."/>
        </authorList>
    </citation>
    <scope>NUCLEOTIDE SEQUENCE</scope>
    <source>
        <strain evidence="1">CCBAS 213</strain>
    </source>
</reference>
<comment type="caution">
    <text evidence="1">The sequence shown here is derived from an EMBL/GenBank/DDBJ whole genome shotgun (WGS) entry which is preliminary data.</text>
</comment>
<dbReference type="EMBL" id="JAUEPS010000001">
    <property type="protein sequence ID" value="KAK0470456.1"/>
    <property type="molecule type" value="Genomic_DNA"/>
</dbReference>
<evidence type="ECO:0000313" key="2">
    <source>
        <dbReference type="Proteomes" id="UP001175211"/>
    </source>
</evidence>
<protein>
    <submittedName>
        <fullName evidence="1">Uncharacterized protein</fullName>
    </submittedName>
</protein>
<name>A0AA39T7U2_ARMTA</name>
<keyword evidence="2" id="KW-1185">Reference proteome</keyword>